<protein>
    <submittedName>
        <fullName evidence="3">Uncharacterized protein</fullName>
    </submittedName>
</protein>
<keyword evidence="2" id="KW-0472">Membrane</keyword>
<keyword evidence="2" id="KW-1133">Transmembrane helix</keyword>
<proteinExistence type="predicted"/>
<evidence type="ECO:0000256" key="1">
    <source>
        <dbReference type="SAM" id="MobiDB-lite"/>
    </source>
</evidence>
<dbReference type="AlphaFoldDB" id="A0A397YSF3"/>
<evidence type="ECO:0000313" key="3">
    <source>
        <dbReference type="EMBL" id="RID53746.1"/>
    </source>
</evidence>
<dbReference type="EMBL" id="CM010634">
    <property type="protein sequence ID" value="RID53746.1"/>
    <property type="molecule type" value="Genomic_DNA"/>
</dbReference>
<evidence type="ECO:0000256" key="2">
    <source>
        <dbReference type="SAM" id="Phobius"/>
    </source>
</evidence>
<keyword evidence="2" id="KW-0812">Transmembrane</keyword>
<feature type="compositionally biased region" description="Basic residues" evidence="1">
    <location>
        <begin position="9"/>
        <end position="18"/>
    </location>
</feature>
<gene>
    <name evidence="3" type="ORF">BRARA_G01122</name>
</gene>
<feature type="region of interest" description="Disordered" evidence="1">
    <location>
        <begin position="1"/>
        <end position="37"/>
    </location>
</feature>
<organism evidence="3 4">
    <name type="scientific">Brassica campestris</name>
    <name type="common">Field mustard</name>
    <dbReference type="NCBI Taxonomy" id="3711"/>
    <lineage>
        <taxon>Eukaryota</taxon>
        <taxon>Viridiplantae</taxon>
        <taxon>Streptophyta</taxon>
        <taxon>Embryophyta</taxon>
        <taxon>Tracheophyta</taxon>
        <taxon>Spermatophyta</taxon>
        <taxon>Magnoliopsida</taxon>
        <taxon>eudicotyledons</taxon>
        <taxon>Gunneridae</taxon>
        <taxon>Pentapetalae</taxon>
        <taxon>rosids</taxon>
        <taxon>malvids</taxon>
        <taxon>Brassicales</taxon>
        <taxon>Brassicaceae</taxon>
        <taxon>Brassiceae</taxon>
        <taxon>Brassica</taxon>
    </lineage>
</organism>
<reference evidence="3 4" key="1">
    <citation type="submission" date="2018-06" db="EMBL/GenBank/DDBJ databases">
        <title>WGS assembly of Brassica rapa FPsc.</title>
        <authorList>
            <person name="Bowman J."/>
            <person name="Kohchi T."/>
            <person name="Yamato K."/>
            <person name="Jenkins J."/>
            <person name="Shu S."/>
            <person name="Ishizaki K."/>
            <person name="Yamaoka S."/>
            <person name="Nishihama R."/>
            <person name="Nakamura Y."/>
            <person name="Berger F."/>
            <person name="Adam C."/>
            <person name="Aki S."/>
            <person name="Althoff F."/>
            <person name="Araki T."/>
            <person name="Arteaga-Vazquez M."/>
            <person name="Balasubrmanian S."/>
            <person name="Bauer D."/>
            <person name="Boehm C."/>
            <person name="Briginshaw L."/>
            <person name="Caballero-Perez J."/>
            <person name="Catarino B."/>
            <person name="Chen F."/>
            <person name="Chiyoda S."/>
            <person name="Chovatia M."/>
            <person name="Davies K."/>
            <person name="Delmans M."/>
            <person name="Demura T."/>
            <person name="Dierschke T."/>
            <person name="Dolan L."/>
            <person name="Dorantes-Acosta A."/>
            <person name="Eklund D."/>
            <person name="Florent S."/>
            <person name="Flores-Sandoval E."/>
            <person name="Fujiyama A."/>
            <person name="Fukuzawa H."/>
            <person name="Galik B."/>
            <person name="Grimanelli D."/>
            <person name="Grimwood J."/>
            <person name="Grossniklaus U."/>
            <person name="Hamada T."/>
            <person name="Haseloff J."/>
            <person name="Hetherington A."/>
            <person name="Higo A."/>
            <person name="Hirakawa Y."/>
            <person name="Hundley H."/>
            <person name="Ikeda Y."/>
            <person name="Inoue K."/>
            <person name="Inoue S."/>
            <person name="Ishida S."/>
            <person name="Jia Q."/>
            <person name="Kakita M."/>
            <person name="Kanazawa T."/>
            <person name="Kawai Y."/>
            <person name="Kawashima T."/>
            <person name="Kennedy M."/>
            <person name="Kinose K."/>
            <person name="Kinoshita T."/>
            <person name="Kohara Y."/>
            <person name="Koide E."/>
            <person name="Komatsu K."/>
            <person name="Kopischke S."/>
            <person name="Kubo M."/>
            <person name="Kyozuka J."/>
            <person name="Lagercrantz U."/>
            <person name="Lin S."/>
            <person name="Lindquist E."/>
            <person name="Lipzen A."/>
            <person name="Lu C."/>
            <person name="Luna E."/>
            <person name="Martienssen R."/>
            <person name="Minamino N."/>
            <person name="Mizutani M."/>
            <person name="Mizutani M."/>
            <person name="Mochizuki N."/>
            <person name="Monte I."/>
            <person name="Mosher R."/>
            <person name="Nagasaki H."/>
            <person name="Nakagami H."/>
            <person name="Naramoto S."/>
            <person name="Nishitani K."/>
            <person name="Ohtani M."/>
            <person name="Okamoto T."/>
            <person name="Okumura M."/>
            <person name="Phillips J."/>
            <person name="Pollak B."/>
            <person name="Reinders A."/>
            <person name="Roevekamp M."/>
            <person name="Sano R."/>
            <person name="Sawa S."/>
            <person name="Schmid M."/>
            <person name="Shirakawa M."/>
            <person name="Solano R."/>
            <person name="Spunde A."/>
            <person name="Suetsugu N."/>
            <person name="Sugano S."/>
            <person name="Sugiyama A."/>
            <person name="Sun R."/>
            <person name="Suzuki Y."/>
            <person name="Takenaka M."/>
            <person name="Takezawa D."/>
            <person name="Tomogane H."/>
            <person name="Tsuzuki M."/>
            <person name="Ueda T."/>
            <person name="Umeda M."/>
            <person name="Ward J."/>
            <person name="Watanabe Y."/>
            <person name="Yazaki K."/>
            <person name="Yokoyama R."/>
            <person name="Yoshitake Y."/>
            <person name="Yotsui I."/>
            <person name="Zachgo S."/>
            <person name="Schmutz J."/>
        </authorList>
    </citation>
    <scope>NUCLEOTIDE SEQUENCE [LARGE SCALE GENOMIC DNA]</scope>
    <source>
        <strain evidence="4">cv. B-3</strain>
    </source>
</reference>
<name>A0A397YSF3_BRACM</name>
<feature type="transmembrane region" description="Helical" evidence="2">
    <location>
        <begin position="52"/>
        <end position="70"/>
    </location>
</feature>
<dbReference type="Proteomes" id="UP000264353">
    <property type="component" value="Chromosome A7"/>
</dbReference>
<evidence type="ECO:0000313" key="4">
    <source>
        <dbReference type="Proteomes" id="UP000264353"/>
    </source>
</evidence>
<accession>A0A397YSF3</accession>
<sequence>MICVGIERIRRRDRRERRGKSPEEERDRRRKKREMGKKKCFVSIKPRVRRKLSVRISSVFSISIFAKYLAAGLSG</sequence>
<feature type="compositionally biased region" description="Basic residues" evidence="1">
    <location>
        <begin position="28"/>
        <end position="37"/>
    </location>
</feature>